<dbReference type="SUPFAM" id="SSF56300">
    <property type="entry name" value="Metallo-dependent phosphatases"/>
    <property type="match status" value="1"/>
</dbReference>
<name>A0A485KYV7_9STRA</name>
<dbReference type="OrthoDB" id="70358at2759"/>
<dbReference type="Gene3D" id="3.60.21.10">
    <property type="match status" value="1"/>
</dbReference>
<proteinExistence type="predicted"/>
<organism evidence="2 3">
    <name type="scientific">Aphanomyces stellatus</name>
    <dbReference type="NCBI Taxonomy" id="120398"/>
    <lineage>
        <taxon>Eukaryota</taxon>
        <taxon>Sar</taxon>
        <taxon>Stramenopiles</taxon>
        <taxon>Oomycota</taxon>
        <taxon>Saprolegniomycetes</taxon>
        <taxon>Saprolegniales</taxon>
        <taxon>Verrucalvaceae</taxon>
        <taxon>Aphanomyces</taxon>
    </lineage>
</organism>
<reference evidence="1" key="2">
    <citation type="submission" date="2019-06" db="EMBL/GenBank/DDBJ databases">
        <title>Genomics analysis of Aphanomyces spp. identifies a new class of oomycete effector associated with host adaptation.</title>
        <authorList>
            <person name="Gaulin E."/>
        </authorList>
    </citation>
    <scope>NUCLEOTIDE SEQUENCE</scope>
    <source>
        <strain evidence="1">CBS 578.67</strain>
    </source>
</reference>
<gene>
    <name evidence="2" type="primary">Aste57867_13591</name>
    <name evidence="1" type="ORF">As57867_013541</name>
    <name evidence="2" type="ORF">ASTE57867_13591</name>
</gene>
<sequence length="145" mass="16345">MTPAQMDKWYNLTETFKLHAWFNGHTHGFNHDIAKWNTHFFQNGAGGGIFSESSTMVATTDKVKTKWMAAGQPYGFLEMSFTKNWMKVQFVSFDQSWNFKGFNIADTVKGGIGRGHCWFVPKALDTSGVECKTSVNGVVGMPMRM</sequence>
<accession>A0A485KYV7</accession>
<evidence type="ECO:0000313" key="2">
    <source>
        <dbReference type="EMBL" id="VFT90429.1"/>
    </source>
</evidence>
<evidence type="ECO:0000313" key="3">
    <source>
        <dbReference type="Proteomes" id="UP000332933"/>
    </source>
</evidence>
<reference evidence="2 3" key="1">
    <citation type="submission" date="2019-03" db="EMBL/GenBank/DDBJ databases">
        <authorList>
            <person name="Gaulin E."/>
            <person name="Dumas B."/>
        </authorList>
    </citation>
    <scope>NUCLEOTIDE SEQUENCE [LARGE SCALE GENOMIC DNA]</scope>
    <source>
        <strain evidence="2">CBS 568.67</strain>
    </source>
</reference>
<dbReference type="EMBL" id="VJMH01005465">
    <property type="protein sequence ID" value="KAF0695610.1"/>
    <property type="molecule type" value="Genomic_DNA"/>
</dbReference>
<protein>
    <submittedName>
        <fullName evidence="2">Aste57867_13591 protein</fullName>
    </submittedName>
</protein>
<dbReference type="Proteomes" id="UP000332933">
    <property type="component" value="Unassembled WGS sequence"/>
</dbReference>
<dbReference type="AlphaFoldDB" id="A0A485KYV7"/>
<dbReference type="EMBL" id="CAADRA010005486">
    <property type="protein sequence ID" value="VFT90429.1"/>
    <property type="molecule type" value="Genomic_DNA"/>
</dbReference>
<evidence type="ECO:0000313" key="1">
    <source>
        <dbReference type="EMBL" id="KAF0695610.1"/>
    </source>
</evidence>
<dbReference type="InterPro" id="IPR029052">
    <property type="entry name" value="Metallo-depent_PP-like"/>
</dbReference>
<keyword evidence="3" id="KW-1185">Reference proteome</keyword>